<feature type="region of interest" description="Disordered" evidence="2">
    <location>
        <begin position="1"/>
        <end position="28"/>
    </location>
</feature>
<organism evidence="4 5">
    <name type="scientific">Achlya hypogyna</name>
    <name type="common">Oomycete</name>
    <name type="synonym">Protoachlya hypogyna</name>
    <dbReference type="NCBI Taxonomy" id="1202772"/>
    <lineage>
        <taxon>Eukaryota</taxon>
        <taxon>Sar</taxon>
        <taxon>Stramenopiles</taxon>
        <taxon>Oomycota</taxon>
        <taxon>Saprolegniomycetes</taxon>
        <taxon>Saprolegniales</taxon>
        <taxon>Achlyaceae</taxon>
        <taxon>Achlya</taxon>
    </lineage>
</organism>
<dbReference type="AlphaFoldDB" id="A0A1V9YQ22"/>
<dbReference type="PANTHER" id="PTHR46388">
    <property type="entry name" value="NHL REPEAT-CONTAINING PROTEIN 2"/>
    <property type="match status" value="1"/>
</dbReference>
<dbReference type="EMBL" id="JNBR01001424">
    <property type="protein sequence ID" value="OQR87753.1"/>
    <property type="molecule type" value="Genomic_DNA"/>
</dbReference>
<gene>
    <name evidence="4" type="ORF">ACHHYP_08060</name>
</gene>
<dbReference type="SUPFAM" id="SSF101898">
    <property type="entry name" value="NHL repeat"/>
    <property type="match status" value="1"/>
</dbReference>
<evidence type="ECO:0000256" key="3">
    <source>
        <dbReference type="SAM" id="Phobius"/>
    </source>
</evidence>
<dbReference type="Proteomes" id="UP000243579">
    <property type="component" value="Unassembled WGS sequence"/>
</dbReference>
<dbReference type="Pfam" id="PF01436">
    <property type="entry name" value="NHL"/>
    <property type="match status" value="1"/>
</dbReference>
<dbReference type="InterPro" id="IPR001258">
    <property type="entry name" value="NHL_repeat"/>
</dbReference>
<keyword evidence="3" id="KW-0472">Membrane</keyword>
<evidence type="ECO:0000313" key="4">
    <source>
        <dbReference type="EMBL" id="OQR87753.1"/>
    </source>
</evidence>
<dbReference type="OrthoDB" id="79326at2759"/>
<name>A0A1V9YQ22_ACHHY</name>
<evidence type="ECO:0000256" key="2">
    <source>
        <dbReference type="SAM" id="MobiDB-lite"/>
    </source>
</evidence>
<dbReference type="Gene3D" id="2.120.10.30">
    <property type="entry name" value="TolB, C-terminal domain"/>
    <property type="match status" value="1"/>
</dbReference>
<sequence>MIHEPTGVTTPDADAATNAAAETLPPEEKKKTKIPPIVFVPLLGAFVVITVVPSVVSNLMNKSPSPSPAPPSSTTTPSVGGSGTKGWDFTPAPAPPPPSAASPTYGLSTEFASLFASANITGVALSSLAGSWVALNETTAFTAQTALFATSVSSLASIAADDSGNLYFADPRNQQIVVRSWNASGPLDYSTLGNASVLTQPRGLAFCASCPSVLFAADGGQIQSFPTNGTAASTLLTGLTNASDVALDSTGAYLYIADAGAHCIRRVRLANRSLETWAGKCGTMGFVDGARLASRWNSPGGLAIDVRGNVYVSDSGNHVVRKVDGTSAMTTTLVGSAGLAGWSDSATGTGGLLNRPLGLAINASLDWTVAGNGAFSLYVADSGNNCVRRITKLT</sequence>
<comment type="caution">
    <text evidence="4">The sequence shown here is derived from an EMBL/GenBank/DDBJ whole genome shotgun (WGS) entry which is preliminary data.</text>
</comment>
<keyword evidence="3" id="KW-0812">Transmembrane</keyword>
<protein>
    <recommendedName>
        <fullName evidence="6">SMP-30/Gluconolactonase/LRE-like region domain-containing protein</fullName>
    </recommendedName>
</protein>
<keyword evidence="3" id="KW-1133">Transmembrane helix</keyword>
<feature type="transmembrane region" description="Helical" evidence="3">
    <location>
        <begin position="37"/>
        <end position="56"/>
    </location>
</feature>
<evidence type="ECO:0008006" key="6">
    <source>
        <dbReference type="Google" id="ProtNLM"/>
    </source>
</evidence>
<keyword evidence="1" id="KW-0677">Repeat</keyword>
<evidence type="ECO:0000313" key="5">
    <source>
        <dbReference type="Proteomes" id="UP000243579"/>
    </source>
</evidence>
<reference evidence="4 5" key="1">
    <citation type="journal article" date="2014" name="Genome Biol. Evol.">
        <title>The secreted proteins of Achlya hypogyna and Thraustotheca clavata identify the ancestral oomycete secretome and reveal gene acquisitions by horizontal gene transfer.</title>
        <authorList>
            <person name="Misner I."/>
            <person name="Blouin N."/>
            <person name="Leonard G."/>
            <person name="Richards T.A."/>
            <person name="Lane C.E."/>
        </authorList>
    </citation>
    <scope>NUCLEOTIDE SEQUENCE [LARGE SCALE GENOMIC DNA]</scope>
    <source>
        <strain evidence="4 5">ATCC 48635</strain>
    </source>
</reference>
<accession>A0A1V9YQ22</accession>
<feature type="region of interest" description="Disordered" evidence="2">
    <location>
        <begin position="60"/>
        <end position="102"/>
    </location>
</feature>
<dbReference type="PANTHER" id="PTHR46388:SF2">
    <property type="entry name" value="NHL REPEAT-CONTAINING PROTEIN 2"/>
    <property type="match status" value="1"/>
</dbReference>
<keyword evidence="5" id="KW-1185">Reference proteome</keyword>
<evidence type="ECO:0000256" key="1">
    <source>
        <dbReference type="ARBA" id="ARBA00022737"/>
    </source>
</evidence>
<dbReference type="Gene3D" id="2.40.10.500">
    <property type="match status" value="1"/>
</dbReference>
<proteinExistence type="predicted"/>
<dbReference type="InterPro" id="IPR011042">
    <property type="entry name" value="6-blade_b-propeller_TolB-like"/>
</dbReference>
<feature type="compositionally biased region" description="Low complexity" evidence="2">
    <location>
        <begin position="9"/>
        <end position="24"/>
    </location>
</feature>